<proteinExistence type="predicted"/>
<keyword evidence="2" id="KW-1185">Reference proteome</keyword>
<comment type="caution">
    <text evidence="1">The sequence shown here is derived from an EMBL/GenBank/DDBJ whole genome shotgun (WGS) entry which is preliminary data.</text>
</comment>
<dbReference type="Proteomes" id="UP000472320">
    <property type="component" value="Unassembled WGS sequence"/>
</dbReference>
<gene>
    <name evidence="1" type="ORF">GM658_15660</name>
</gene>
<evidence type="ECO:0000313" key="1">
    <source>
        <dbReference type="EMBL" id="MTW12042.1"/>
    </source>
</evidence>
<dbReference type="AlphaFoldDB" id="A0A6L6QI22"/>
<organism evidence="1 2">
    <name type="scientific">Massilia eburnea</name>
    <dbReference type="NCBI Taxonomy" id="1776165"/>
    <lineage>
        <taxon>Bacteria</taxon>
        <taxon>Pseudomonadati</taxon>
        <taxon>Pseudomonadota</taxon>
        <taxon>Betaproteobacteria</taxon>
        <taxon>Burkholderiales</taxon>
        <taxon>Oxalobacteraceae</taxon>
        <taxon>Telluria group</taxon>
        <taxon>Massilia</taxon>
    </lineage>
</organism>
<dbReference type="EMBL" id="WNKX01000011">
    <property type="protein sequence ID" value="MTW12042.1"/>
    <property type="molecule type" value="Genomic_DNA"/>
</dbReference>
<sequence>MKKNKACGTGGAIAGIVI</sequence>
<evidence type="ECO:0000313" key="2">
    <source>
        <dbReference type="Proteomes" id="UP000472320"/>
    </source>
</evidence>
<name>A0A6L6QI22_9BURK</name>
<protein>
    <submittedName>
        <fullName evidence="1">Uncharacterized protein</fullName>
    </submittedName>
</protein>
<accession>A0A6L6QI22</accession>
<reference evidence="1 2" key="1">
    <citation type="submission" date="2019-11" db="EMBL/GenBank/DDBJ databases">
        <title>Type strains purchased from KCTC, JCM and DSMZ.</title>
        <authorList>
            <person name="Lu H."/>
        </authorList>
    </citation>
    <scope>NUCLEOTIDE SEQUENCE [LARGE SCALE GENOMIC DNA]</scope>
    <source>
        <strain evidence="1 2">JCM 31587</strain>
    </source>
</reference>